<dbReference type="InterPro" id="IPR056884">
    <property type="entry name" value="NPHP3-like_N"/>
</dbReference>
<feature type="region of interest" description="Disordered" evidence="2">
    <location>
        <begin position="726"/>
        <end position="753"/>
    </location>
</feature>
<dbReference type="SUPFAM" id="SSF52540">
    <property type="entry name" value="P-loop containing nucleoside triphosphate hydrolases"/>
    <property type="match status" value="1"/>
</dbReference>
<dbReference type="InterPro" id="IPR027417">
    <property type="entry name" value="P-loop_NTPase"/>
</dbReference>
<dbReference type="EMBL" id="JANIEX010000831">
    <property type="protein sequence ID" value="KAJ3562785.1"/>
    <property type="molecule type" value="Genomic_DNA"/>
</dbReference>
<keyword evidence="5" id="KW-1185">Reference proteome</keyword>
<keyword evidence="1" id="KW-0677">Repeat</keyword>
<evidence type="ECO:0000256" key="1">
    <source>
        <dbReference type="ARBA" id="ARBA00022737"/>
    </source>
</evidence>
<sequence>MFNNAQNLSINNSNFHNHQHVHSNDQKGLALLLDASTPEAAVDSAERNYTPRCFPGTRDQYIEDVANWATSSSIHRPPIYWMKGPAGVGKSSIAQTSAMKVKKAKYLGAAFFFSINGRRNDHTRLFPSLAHQLSIIPILLDYRNMVNTRVLIDPAIFSKPMRAQFEFLIADPLQEMKELGKEVPRMAIFIDGLDECKDKDAQAEIIEIIAESVQDRSTPFQWAIFSREEPRISSTFDLPHIYPHRHVIYLPISRDTDKEIETYLRGEFKNIIHRRLGVILLSSPWPTDDDIKKLVDAAAGLFAYAATILRFIDSDSHSRFKETLQTVLGAIVDPRLHSLPIFANLDRLYTLILQGVPADIASSTNLLLYRMSVAESRFLFSVSTLGNALGISEAEFKSICCYLHAVLVYHVPPVETSETFFPDHRSYLEQGFSPESNTALSRQLNQSHGTVTFIHKSFCDFLRDPNRSGSVFDCSAIRTQLLLHYYHQHLCFARLYVVRGSKLELASDTGTSDPSSLFSWPSGSKFLDSFLVLYAFRLCSNYFTGQAGTLPYCLHRNMRHLPVKAEAEIDFRKALVTRGMTREREWEYLSIDEKDFQFGEGVVFNSCGKDIYNQYGLSLLQMALDAEKLHIVKPFRPYCPHLASASAQSSSSLSRLDRRHGLHTVGFGEKSVIWYWEYNEENHRYYEFQTLDYAKAMRILQSEKTKMWNESWVPPAHLLEENPVEANDPTLSLSPSSNSRVEPLTTSASPSTSGVILNQSRKLAMQNERTVTIGEGVTASTTVRNINPGANTTPDASAQFDVDGSKYSLGLTNIFPN</sequence>
<name>A0AAD5YMA5_9AGAR</name>
<dbReference type="Proteomes" id="UP001213000">
    <property type="component" value="Unassembled WGS sequence"/>
</dbReference>
<comment type="caution">
    <text evidence="4">The sequence shown here is derived from an EMBL/GenBank/DDBJ whole genome shotgun (WGS) entry which is preliminary data.</text>
</comment>
<evidence type="ECO:0000313" key="4">
    <source>
        <dbReference type="EMBL" id="KAJ3562785.1"/>
    </source>
</evidence>
<feature type="domain" description="Nephrocystin 3-like N-terminal" evidence="3">
    <location>
        <begin position="64"/>
        <end position="227"/>
    </location>
</feature>
<reference evidence="4" key="1">
    <citation type="submission" date="2022-07" db="EMBL/GenBank/DDBJ databases">
        <title>Genome Sequence of Leucocoprinus birnbaumii.</title>
        <authorList>
            <person name="Buettner E."/>
        </authorList>
    </citation>
    <scope>NUCLEOTIDE SEQUENCE</scope>
    <source>
        <strain evidence="4">VT141</strain>
    </source>
</reference>
<dbReference type="AlphaFoldDB" id="A0AAD5YMA5"/>
<evidence type="ECO:0000259" key="3">
    <source>
        <dbReference type="Pfam" id="PF24883"/>
    </source>
</evidence>
<dbReference type="Pfam" id="PF24883">
    <property type="entry name" value="NPHP3_N"/>
    <property type="match status" value="1"/>
</dbReference>
<dbReference type="Gene3D" id="3.40.50.300">
    <property type="entry name" value="P-loop containing nucleotide triphosphate hydrolases"/>
    <property type="match status" value="1"/>
</dbReference>
<organism evidence="4 5">
    <name type="scientific">Leucocoprinus birnbaumii</name>
    <dbReference type="NCBI Taxonomy" id="56174"/>
    <lineage>
        <taxon>Eukaryota</taxon>
        <taxon>Fungi</taxon>
        <taxon>Dikarya</taxon>
        <taxon>Basidiomycota</taxon>
        <taxon>Agaricomycotina</taxon>
        <taxon>Agaricomycetes</taxon>
        <taxon>Agaricomycetidae</taxon>
        <taxon>Agaricales</taxon>
        <taxon>Agaricineae</taxon>
        <taxon>Agaricaceae</taxon>
        <taxon>Leucocoprinus</taxon>
    </lineage>
</organism>
<dbReference type="PANTHER" id="PTHR10039:SF14">
    <property type="entry name" value="NACHT DOMAIN-CONTAINING PROTEIN"/>
    <property type="match status" value="1"/>
</dbReference>
<evidence type="ECO:0000256" key="2">
    <source>
        <dbReference type="SAM" id="MobiDB-lite"/>
    </source>
</evidence>
<proteinExistence type="predicted"/>
<dbReference type="PANTHER" id="PTHR10039">
    <property type="entry name" value="AMELOGENIN"/>
    <property type="match status" value="1"/>
</dbReference>
<feature type="compositionally biased region" description="Polar residues" evidence="2">
    <location>
        <begin position="729"/>
        <end position="753"/>
    </location>
</feature>
<protein>
    <recommendedName>
        <fullName evidence="3">Nephrocystin 3-like N-terminal domain-containing protein</fullName>
    </recommendedName>
</protein>
<evidence type="ECO:0000313" key="5">
    <source>
        <dbReference type="Proteomes" id="UP001213000"/>
    </source>
</evidence>
<gene>
    <name evidence="4" type="ORF">NP233_g9356</name>
</gene>
<accession>A0AAD5YMA5</accession>